<sequence>MNENEKKRSGVETTTLTQVAPEEKKGWIEMAFLHAGVMISVPSMLIGGLLASAMPLTQALLAGCIGYALVIVFTCLGGMEGSDLSVPACVILQSSYGKAGSRYLNSLFFTISMLGWFGVNTAVCGSAFTNLMANSFGIHVPEVVSILIWGTIMLVTAVYGINAIGKINTLAVPALLIVCVVGCYLALRNNGTANLNAQTETTMTLVQGITLTTGFMSMQTMTVADFSRYQKNRGDTLKSTVFGVLPAGILMLVIGILMAKAVGQYDVSQVLCDVGLPILGMVVLILAAWTTNTSNAYLAGINLVNILKLKDEKRAMVTLIAGAIGTILAVLGIMNQFEGFITWLGAAFAPMGGVMLSDYWLLRKGTASKWEPVEGFVWYGIISWLAGFVMNIFVTDGLVLVQSIALSGLLYYVLCKALKKDASLLS</sequence>
<organism evidence="7 8">
    <name type="scientific">Anaerotruncus colihominis</name>
    <dbReference type="NCBI Taxonomy" id="169435"/>
    <lineage>
        <taxon>Bacteria</taxon>
        <taxon>Bacillati</taxon>
        <taxon>Bacillota</taxon>
        <taxon>Clostridia</taxon>
        <taxon>Eubacteriales</taxon>
        <taxon>Oscillospiraceae</taxon>
        <taxon>Anaerotruncus</taxon>
    </lineage>
</organism>
<evidence type="ECO:0000256" key="1">
    <source>
        <dbReference type="ARBA" id="ARBA00004141"/>
    </source>
</evidence>
<keyword evidence="4 6" id="KW-1133">Transmembrane helix</keyword>
<evidence type="ECO:0000256" key="6">
    <source>
        <dbReference type="SAM" id="Phobius"/>
    </source>
</evidence>
<dbReference type="Gene3D" id="1.10.4160.10">
    <property type="entry name" value="Hydantoin permease"/>
    <property type="match status" value="1"/>
</dbReference>
<dbReference type="InterPro" id="IPR001248">
    <property type="entry name" value="Pur-cyt_permease"/>
</dbReference>
<feature type="transmembrane region" description="Helical" evidence="6">
    <location>
        <begin position="237"/>
        <end position="258"/>
    </location>
</feature>
<evidence type="ECO:0000256" key="4">
    <source>
        <dbReference type="ARBA" id="ARBA00022989"/>
    </source>
</evidence>
<proteinExistence type="inferred from homology"/>
<feature type="transmembrane region" description="Helical" evidence="6">
    <location>
        <begin position="167"/>
        <end position="187"/>
    </location>
</feature>
<feature type="transmembrane region" description="Helical" evidence="6">
    <location>
        <begin position="143"/>
        <end position="161"/>
    </location>
</feature>
<keyword evidence="8" id="KW-1185">Reference proteome</keyword>
<comment type="similarity">
    <text evidence="2">Belongs to the purine-cytosine permease (2.A.39) family.</text>
</comment>
<dbReference type="InterPro" id="IPR030191">
    <property type="entry name" value="CodB"/>
</dbReference>
<dbReference type="PANTHER" id="PTHR30569:SF0">
    <property type="entry name" value="CYTOSINE PERMEASE"/>
    <property type="match status" value="1"/>
</dbReference>
<dbReference type="AlphaFoldDB" id="A0A845QIL2"/>
<evidence type="ECO:0000313" key="7">
    <source>
        <dbReference type="EMBL" id="NBH61396.1"/>
    </source>
</evidence>
<feature type="transmembrane region" description="Helical" evidence="6">
    <location>
        <begin position="107"/>
        <end position="131"/>
    </location>
</feature>
<dbReference type="CDD" id="cd11484">
    <property type="entry name" value="SLC-NCS1sbd_CobB-like"/>
    <property type="match status" value="1"/>
</dbReference>
<feature type="transmembrane region" description="Helical" evidence="6">
    <location>
        <begin position="316"/>
        <end position="334"/>
    </location>
</feature>
<feature type="transmembrane region" description="Helical" evidence="6">
    <location>
        <begin position="59"/>
        <end position="79"/>
    </location>
</feature>
<feature type="transmembrane region" description="Helical" evidence="6">
    <location>
        <begin position="31"/>
        <end position="52"/>
    </location>
</feature>
<dbReference type="Pfam" id="PF02133">
    <property type="entry name" value="Transp_cyt_pur"/>
    <property type="match status" value="1"/>
</dbReference>
<evidence type="ECO:0000313" key="8">
    <source>
        <dbReference type="Proteomes" id="UP000446866"/>
    </source>
</evidence>
<feature type="transmembrane region" description="Helical" evidence="6">
    <location>
        <begin position="399"/>
        <end position="418"/>
    </location>
</feature>
<gene>
    <name evidence="7" type="ORF">D0435_07010</name>
</gene>
<comment type="caution">
    <text evidence="7">The sequence shown here is derived from an EMBL/GenBank/DDBJ whole genome shotgun (WGS) entry which is preliminary data.</text>
</comment>
<evidence type="ECO:0000256" key="5">
    <source>
        <dbReference type="ARBA" id="ARBA00023136"/>
    </source>
</evidence>
<feature type="transmembrane region" description="Helical" evidence="6">
    <location>
        <begin position="373"/>
        <end position="393"/>
    </location>
</feature>
<keyword evidence="5 6" id="KW-0472">Membrane</keyword>
<dbReference type="Proteomes" id="UP000446866">
    <property type="component" value="Unassembled WGS sequence"/>
</dbReference>
<comment type="subcellular location">
    <subcellularLocation>
        <location evidence="1">Membrane</location>
        <topology evidence="1">Multi-pass membrane protein</topology>
    </subcellularLocation>
</comment>
<feature type="transmembrane region" description="Helical" evidence="6">
    <location>
        <begin position="278"/>
        <end position="304"/>
    </location>
</feature>
<protein>
    <submittedName>
        <fullName evidence="7">Cytosine permease</fullName>
    </submittedName>
</protein>
<keyword evidence="3 6" id="KW-0812">Transmembrane</keyword>
<dbReference type="RefSeq" id="WP_160201676.1">
    <property type="nucleotide sequence ID" value="NZ_QXWK01000011.1"/>
</dbReference>
<feature type="transmembrane region" description="Helical" evidence="6">
    <location>
        <begin position="340"/>
        <end position="361"/>
    </location>
</feature>
<dbReference type="GO" id="GO:0015209">
    <property type="term" value="F:cytosine transmembrane transporter activity"/>
    <property type="evidence" value="ECO:0007669"/>
    <property type="project" value="InterPro"/>
</dbReference>
<dbReference type="EMBL" id="QXWK01000011">
    <property type="protein sequence ID" value="NBH61396.1"/>
    <property type="molecule type" value="Genomic_DNA"/>
</dbReference>
<dbReference type="GO" id="GO:0005886">
    <property type="term" value="C:plasma membrane"/>
    <property type="evidence" value="ECO:0007669"/>
    <property type="project" value="TreeGrafter"/>
</dbReference>
<accession>A0A845QIL2</accession>
<name>A0A845QIL2_9FIRM</name>
<dbReference type="PANTHER" id="PTHR30569">
    <property type="entry name" value="CYTOSINE TRANSPORTER CODB"/>
    <property type="match status" value="1"/>
</dbReference>
<reference evidence="7 8" key="1">
    <citation type="submission" date="2018-08" db="EMBL/GenBank/DDBJ databases">
        <title>Murine metabolic-syndrome-specific gut microbial biobank.</title>
        <authorList>
            <person name="Liu C."/>
        </authorList>
    </citation>
    <scope>NUCLEOTIDE SEQUENCE [LARGE SCALE GENOMIC DNA]</scope>
    <source>
        <strain evidence="7 8">28</strain>
    </source>
</reference>
<evidence type="ECO:0000256" key="3">
    <source>
        <dbReference type="ARBA" id="ARBA00022692"/>
    </source>
</evidence>
<evidence type="ECO:0000256" key="2">
    <source>
        <dbReference type="ARBA" id="ARBA00008974"/>
    </source>
</evidence>